<dbReference type="PANTHER" id="PTHR11439">
    <property type="entry name" value="GAG-POL-RELATED RETROTRANSPOSON"/>
    <property type="match status" value="1"/>
</dbReference>
<keyword evidence="4" id="KW-1185">Reference proteome</keyword>
<evidence type="ECO:0000259" key="2">
    <source>
        <dbReference type="Pfam" id="PF07727"/>
    </source>
</evidence>
<dbReference type="InterPro" id="IPR012337">
    <property type="entry name" value="RNaseH-like_sf"/>
</dbReference>
<dbReference type="Proteomes" id="UP001151760">
    <property type="component" value="Unassembled WGS sequence"/>
</dbReference>
<proteinExistence type="predicted"/>
<protein>
    <submittedName>
        <fullName evidence="3">Retrovirus-related pol polyprotein from transposon TNT 1-94</fullName>
    </submittedName>
</protein>
<reference evidence="3" key="2">
    <citation type="submission" date="2022-01" db="EMBL/GenBank/DDBJ databases">
        <authorList>
            <person name="Yamashiro T."/>
            <person name="Shiraishi A."/>
            <person name="Satake H."/>
            <person name="Nakayama K."/>
        </authorList>
    </citation>
    <scope>NUCLEOTIDE SEQUENCE</scope>
</reference>
<evidence type="ECO:0000313" key="3">
    <source>
        <dbReference type="EMBL" id="GJS97523.1"/>
    </source>
</evidence>
<feature type="region of interest" description="Disordered" evidence="1">
    <location>
        <begin position="74"/>
        <end position="96"/>
    </location>
</feature>
<accession>A0ABQ5A8U7</accession>
<dbReference type="CDD" id="cd09272">
    <property type="entry name" value="RNase_HI_RT_Ty1"/>
    <property type="match status" value="1"/>
</dbReference>
<feature type="domain" description="Reverse transcriptase Ty1/copia-type" evidence="2">
    <location>
        <begin position="256"/>
        <end position="311"/>
    </location>
</feature>
<dbReference type="SUPFAM" id="SSF53098">
    <property type="entry name" value="Ribonuclease H-like"/>
    <property type="match status" value="1"/>
</dbReference>
<dbReference type="Gene3D" id="3.30.420.10">
    <property type="entry name" value="Ribonuclease H-like superfamily/Ribonuclease H"/>
    <property type="match status" value="1"/>
</dbReference>
<dbReference type="InterPro" id="IPR013103">
    <property type="entry name" value="RVT_2"/>
</dbReference>
<organism evidence="3 4">
    <name type="scientific">Tanacetum coccineum</name>
    <dbReference type="NCBI Taxonomy" id="301880"/>
    <lineage>
        <taxon>Eukaryota</taxon>
        <taxon>Viridiplantae</taxon>
        <taxon>Streptophyta</taxon>
        <taxon>Embryophyta</taxon>
        <taxon>Tracheophyta</taxon>
        <taxon>Spermatophyta</taxon>
        <taxon>Magnoliopsida</taxon>
        <taxon>eudicotyledons</taxon>
        <taxon>Gunneridae</taxon>
        <taxon>Pentapetalae</taxon>
        <taxon>asterids</taxon>
        <taxon>campanulids</taxon>
        <taxon>Asterales</taxon>
        <taxon>Asteraceae</taxon>
        <taxon>Asteroideae</taxon>
        <taxon>Anthemideae</taxon>
        <taxon>Anthemidinae</taxon>
        <taxon>Tanacetum</taxon>
    </lineage>
</organism>
<sequence>MYMSKIQEVPTTDSGPTYDAEPLEKGTADQNAKNPEDEHVLLASLIENFKLDLDENKNSQRQLKKANMSITQELNKSKQDLEKTKQDLEKSKQDLEKTKQDLEISKQNLTYSKNELEKYKIFQTNHKDKEKAELEYLQGNDLLTGNYGSDLYIISLQETSSLTPFFFMARKDIVNGLPKLKYVKDQLCSSCELAQVITVQTDRGTELLNKTLHAYFKEEGINQTLIAQTPEQNDVVERQNRTQSLGTSRQTLWKDSKGYAQEEGIDFEESFAPVARLEAVRIFIAYDAHKYFPIYQMDVKTDFLNDILKEEAKYALEILKKHGMDKCDSIGTPMATKPKLDADLSGTPINQTRYHSMIGSLMYMTSSRVDIVQAGTINMGLWYSKDSGFELIAFLDANHAGCLDTRKSTSRGIQFLAKAEYVALSASFAQVLWMRTQLKDYGFDYNRIPLYYDSQVESGIIELHFVRTAYQLADMFMKVLPQDRFEYLVRRLGMRCLTPVELEVLANETARYFIKHRLVNIFEKENTKI</sequence>
<evidence type="ECO:0000313" key="4">
    <source>
        <dbReference type="Proteomes" id="UP001151760"/>
    </source>
</evidence>
<name>A0ABQ5A8U7_9ASTR</name>
<reference evidence="3" key="1">
    <citation type="journal article" date="2022" name="Int. J. Mol. Sci.">
        <title>Draft Genome of Tanacetum Coccineum: Genomic Comparison of Closely Related Tanacetum-Family Plants.</title>
        <authorList>
            <person name="Yamashiro T."/>
            <person name="Shiraishi A."/>
            <person name="Nakayama K."/>
            <person name="Satake H."/>
        </authorList>
    </citation>
    <scope>NUCLEOTIDE SEQUENCE</scope>
</reference>
<evidence type="ECO:0000256" key="1">
    <source>
        <dbReference type="SAM" id="MobiDB-lite"/>
    </source>
</evidence>
<dbReference type="InterPro" id="IPR036397">
    <property type="entry name" value="RNaseH_sf"/>
</dbReference>
<gene>
    <name evidence="3" type="ORF">Tco_0804491</name>
</gene>
<dbReference type="Pfam" id="PF07727">
    <property type="entry name" value="RVT_2"/>
    <property type="match status" value="1"/>
</dbReference>
<dbReference type="PANTHER" id="PTHR11439:SF509">
    <property type="entry name" value="RNA-DIRECTED DNA POLYMERASE"/>
    <property type="match status" value="1"/>
</dbReference>
<dbReference type="EMBL" id="BQNB010011969">
    <property type="protein sequence ID" value="GJS97523.1"/>
    <property type="molecule type" value="Genomic_DNA"/>
</dbReference>
<comment type="caution">
    <text evidence="3">The sequence shown here is derived from an EMBL/GenBank/DDBJ whole genome shotgun (WGS) entry which is preliminary data.</text>
</comment>
<feature type="compositionally biased region" description="Basic and acidic residues" evidence="1">
    <location>
        <begin position="75"/>
        <end position="96"/>
    </location>
</feature>
<feature type="region of interest" description="Disordered" evidence="1">
    <location>
        <begin position="1"/>
        <end position="38"/>
    </location>
</feature>